<protein>
    <recommendedName>
        <fullName evidence="3">Ubiquitin-like protease family profile domain-containing protein</fullName>
    </recommendedName>
</protein>
<organism evidence="1 2">
    <name type="scientific">Parnassius mnemosyne</name>
    <name type="common">clouded apollo</name>
    <dbReference type="NCBI Taxonomy" id="213953"/>
    <lineage>
        <taxon>Eukaryota</taxon>
        <taxon>Metazoa</taxon>
        <taxon>Ecdysozoa</taxon>
        <taxon>Arthropoda</taxon>
        <taxon>Hexapoda</taxon>
        <taxon>Insecta</taxon>
        <taxon>Pterygota</taxon>
        <taxon>Neoptera</taxon>
        <taxon>Endopterygota</taxon>
        <taxon>Lepidoptera</taxon>
        <taxon>Glossata</taxon>
        <taxon>Ditrysia</taxon>
        <taxon>Papilionoidea</taxon>
        <taxon>Papilionidae</taxon>
        <taxon>Parnassiinae</taxon>
        <taxon>Parnassini</taxon>
        <taxon>Parnassius</taxon>
        <taxon>Driopa</taxon>
    </lineage>
</organism>
<dbReference type="EMBL" id="CAVLGL010000090">
    <property type="protein sequence ID" value="CAK1594571.1"/>
    <property type="molecule type" value="Genomic_DNA"/>
</dbReference>
<name>A0AAV1LLP6_9NEOP</name>
<evidence type="ECO:0000313" key="1">
    <source>
        <dbReference type="EMBL" id="CAK1594571.1"/>
    </source>
</evidence>
<accession>A0AAV1LLP6</accession>
<sequence length="98" mass="11432">MDTDDKPGSHWVALYIDTNDVGQYFDSYGRSPVRYHLEFLKRNCKRWNWNVDRIQNEDATSLRSANESSMFSTGLVEGSNDNDDESKSVRFFSYIATY</sequence>
<dbReference type="AlphaFoldDB" id="A0AAV1LLP6"/>
<evidence type="ECO:0008006" key="3">
    <source>
        <dbReference type="Google" id="ProtNLM"/>
    </source>
</evidence>
<dbReference type="Proteomes" id="UP001314205">
    <property type="component" value="Unassembled WGS sequence"/>
</dbReference>
<evidence type="ECO:0000313" key="2">
    <source>
        <dbReference type="Proteomes" id="UP001314205"/>
    </source>
</evidence>
<comment type="caution">
    <text evidence="1">The sequence shown here is derived from an EMBL/GenBank/DDBJ whole genome shotgun (WGS) entry which is preliminary data.</text>
</comment>
<reference evidence="1 2" key="1">
    <citation type="submission" date="2023-11" db="EMBL/GenBank/DDBJ databases">
        <authorList>
            <person name="Hedman E."/>
            <person name="Englund M."/>
            <person name="Stromberg M."/>
            <person name="Nyberg Akerstrom W."/>
            <person name="Nylinder S."/>
            <person name="Jareborg N."/>
            <person name="Kallberg Y."/>
            <person name="Kronander E."/>
        </authorList>
    </citation>
    <scope>NUCLEOTIDE SEQUENCE [LARGE SCALE GENOMIC DNA]</scope>
</reference>
<proteinExistence type="predicted"/>
<keyword evidence="2" id="KW-1185">Reference proteome</keyword>
<gene>
    <name evidence="1" type="ORF">PARMNEM_LOCUS14181</name>
</gene>